<sequence length="208" mass="21821">MNDDELRAHLRTVDPALTSNAPLPDISCLVEAAITHDSTTQSAPGAATVTPLSPKRTPGAGRRSLLGLAAAAALLVGGGITWGIAMNQGQPPSAGPLALTVERVDSGTPSAACTEPTIDTLRGSSTAFEGTVISEEGDRVEFRIDHWYRGGDTTTARLGNDEDWPEGPAFEVGQHYLVTAENGVVPVCGGTIRATDQDRNLFRQAFEK</sequence>
<keyword evidence="1" id="KW-0812">Transmembrane</keyword>
<evidence type="ECO:0000313" key="2">
    <source>
        <dbReference type="EMBL" id="KMS75184.1"/>
    </source>
</evidence>
<dbReference type="RefSeq" id="WP_048580972.1">
    <property type="nucleotide sequence ID" value="NZ_LFNT01000009.1"/>
</dbReference>
<proteinExistence type="predicted"/>
<dbReference type="Proteomes" id="UP000037432">
    <property type="component" value="Unassembled WGS sequence"/>
</dbReference>
<accession>A0A0J7ZH25</accession>
<dbReference type="OrthoDB" id="5117757at2"/>
<feature type="transmembrane region" description="Helical" evidence="1">
    <location>
        <begin position="65"/>
        <end position="85"/>
    </location>
</feature>
<evidence type="ECO:0000256" key="1">
    <source>
        <dbReference type="SAM" id="Phobius"/>
    </source>
</evidence>
<protein>
    <submittedName>
        <fullName evidence="2">Uncharacterized protein</fullName>
    </submittedName>
</protein>
<dbReference type="AlphaFoldDB" id="A0A0J7ZH25"/>
<evidence type="ECO:0000313" key="3">
    <source>
        <dbReference type="Proteomes" id="UP000037432"/>
    </source>
</evidence>
<name>A0A0J7ZH25_STRVR</name>
<organism evidence="2 3">
    <name type="scientific">Streptomyces viridochromogenes</name>
    <dbReference type="NCBI Taxonomy" id="1938"/>
    <lineage>
        <taxon>Bacteria</taxon>
        <taxon>Bacillati</taxon>
        <taxon>Actinomycetota</taxon>
        <taxon>Actinomycetes</taxon>
        <taxon>Kitasatosporales</taxon>
        <taxon>Streptomycetaceae</taxon>
        <taxon>Streptomyces</taxon>
    </lineage>
</organism>
<gene>
    <name evidence="2" type="ORF">ACM01_11115</name>
</gene>
<dbReference type="EMBL" id="LFNT01000009">
    <property type="protein sequence ID" value="KMS75184.1"/>
    <property type="molecule type" value="Genomic_DNA"/>
</dbReference>
<comment type="caution">
    <text evidence="2">The sequence shown here is derived from an EMBL/GenBank/DDBJ whole genome shotgun (WGS) entry which is preliminary data.</text>
</comment>
<reference evidence="2 3" key="1">
    <citation type="submission" date="2015-06" db="EMBL/GenBank/DDBJ databases">
        <authorList>
            <person name="Ju K.-S."/>
            <person name="Doroghazi J.R."/>
            <person name="Metcalf W.W."/>
        </authorList>
    </citation>
    <scope>NUCLEOTIDE SEQUENCE [LARGE SCALE GENOMIC DNA]</scope>
    <source>
        <strain evidence="2 3">NRRL 3414</strain>
    </source>
</reference>
<keyword evidence="1" id="KW-1133">Transmembrane helix</keyword>
<dbReference type="PATRIC" id="fig|1938.3.peg.2215"/>
<keyword evidence="1" id="KW-0472">Membrane</keyword>